<evidence type="ECO:0000256" key="7">
    <source>
        <dbReference type="ARBA" id="ARBA00024867"/>
    </source>
</evidence>
<evidence type="ECO:0000256" key="2">
    <source>
        <dbReference type="ARBA" id="ARBA00022553"/>
    </source>
</evidence>
<feature type="domain" description="OmpR/PhoB-type" evidence="11">
    <location>
        <begin position="135"/>
        <end position="231"/>
    </location>
</feature>
<reference evidence="12" key="1">
    <citation type="submission" date="2016-04" db="EMBL/GenBank/DDBJ databases">
        <authorList>
            <person name="Evans L.H."/>
            <person name="Alamgir A."/>
            <person name="Owens N."/>
            <person name="Weber N.D."/>
            <person name="Virtaneva K."/>
            <person name="Barbian K."/>
            <person name="Babar A."/>
            <person name="Rosenke K."/>
        </authorList>
    </citation>
    <scope>NUCLEOTIDE SEQUENCE</scope>
    <source>
        <strain evidence="12">86</strain>
    </source>
</reference>
<evidence type="ECO:0000256" key="6">
    <source>
        <dbReference type="ARBA" id="ARBA00023163"/>
    </source>
</evidence>
<evidence type="ECO:0000259" key="11">
    <source>
        <dbReference type="PROSITE" id="PS51755"/>
    </source>
</evidence>
<dbReference type="InterPro" id="IPR036388">
    <property type="entry name" value="WH-like_DNA-bd_sf"/>
</dbReference>
<keyword evidence="3" id="KW-0902">Two-component regulatory system</keyword>
<comment type="function">
    <text evidence="7">May play the central regulatory role in sporulation. It may be an element of the effector pathway responsible for the activation of sporulation genes in response to nutritional stress. Spo0A may act in concert with spo0H (a sigma factor) to control the expression of some genes that are critical to the sporulation process.</text>
</comment>
<dbReference type="InterPro" id="IPR001867">
    <property type="entry name" value="OmpR/PhoB-type_DNA-bd"/>
</dbReference>
<dbReference type="InterPro" id="IPR016032">
    <property type="entry name" value="Sig_transdc_resp-reg_C-effctor"/>
</dbReference>
<evidence type="ECO:0000256" key="9">
    <source>
        <dbReference type="PROSITE-ProRule" id="PRU01091"/>
    </source>
</evidence>
<dbReference type="PROSITE" id="PS50110">
    <property type="entry name" value="RESPONSE_REGULATORY"/>
    <property type="match status" value="1"/>
</dbReference>
<dbReference type="EMBL" id="FLUN01000001">
    <property type="protein sequence ID" value="SBW01351.1"/>
    <property type="molecule type" value="Genomic_DNA"/>
</dbReference>
<feature type="modified residue" description="4-aspartylphosphate" evidence="8">
    <location>
        <position position="55"/>
    </location>
</feature>
<dbReference type="GO" id="GO:0005829">
    <property type="term" value="C:cytosol"/>
    <property type="evidence" value="ECO:0007669"/>
    <property type="project" value="TreeGrafter"/>
</dbReference>
<dbReference type="InterPro" id="IPR001789">
    <property type="entry name" value="Sig_transdc_resp-reg_receiver"/>
</dbReference>
<accession>A0A212JPL3</accession>
<dbReference type="Gene3D" id="1.10.10.10">
    <property type="entry name" value="Winged helix-like DNA-binding domain superfamily/Winged helix DNA-binding domain"/>
    <property type="match status" value="1"/>
</dbReference>
<dbReference type="Pfam" id="PF00486">
    <property type="entry name" value="Trans_reg_C"/>
    <property type="match status" value="1"/>
</dbReference>
<dbReference type="GO" id="GO:0000156">
    <property type="term" value="F:phosphorelay response regulator activity"/>
    <property type="evidence" value="ECO:0007669"/>
    <property type="project" value="TreeGrafter"/>
</dbReference>
<evidence type="ECO:0000259" key="10">
    <source>
        <dbReference type="PROSITE" id="PS50110"/>
    </source>
</evidence>
<evidence type="ECO:0000313" key="12">
    <source>
        <dbReference type="EMBL" id="SBW01351.1"/>
    </source>
</evidence>
<evidence type="ECO:0000256" key="4">
    <source>
        <dbReference type="ARBA" id="ARBA00023015"/>
    </source>
</evidence>
<protein>
    <recommendedName>
        <fullName evidence="1">Stage 0 sporulation protein A homolog</fullName>
    </recommendedName>
</protein>
<proteinExistence type="predicted"/>
<dbReference type="CDD" id="cd17574">
    <property type="entry name" value="REC_OmpR"/>
    <property type="match status" value="1"/>
</dbReference>
<evidence type="ECO:0000256" key="1">
    <source>
        <dbReference type="ARBA" id="ARBA00018672"/>
    </source>
</evidence>
<evidence type="ECO:0000256" key="8">
    <source>
        <dbReference type="PROSITE-ProRule" id="PRU00169"/>
    </source>
</evidence>
<dbReference type="GO" id="GO:0032993">
    <property type="term" value="C:protein-DNA complex"/>
    <property type="evidence" value="ECO:0007669"/>
    <property type="project" value="TreeGrafter"/>
</dbReference>
<dbReference type="Gene3D" id="3.40.50.2300">
    <property type="match status" value="1"/>
</dbReference>
<dbReference type="SUPFAM" id="SSF52172">
    <property type="entry name" value="CheY-like"/>
    <property type="match status" value="1"/>
</dbReference>
<dbReference type="FunFam" id="3.40.50.2300:FF:000001">
    <property type="entry name" value="DNA-binding response regulator PhoB"/>
    <property type="match status" value="1"/>
</dbReference>
<evidence type="ECO:0000256" key="5">
    <source>
        <dbReference type="ARBA" id="ARBA00023125"/>
    </source>
</evidence>
<keyword evidence="2 8" id="KW-0597">Phosphoprotein</keyword>
<keyword evidence="4" id="KW-0805">Transcription regulation</keyword>
<dbReference type="SMART" id="SM00448">
    <property type="entry name" value="REC"/>
    <property type="match status" value="1"/>
</dbReference>
<name>A0A212JPL3_9FIRM</name>
<evidence type="ECO:0000256" key="3">
    <source>
        <dbReference type="ARBA" id="ARBA00023012"/>
    </source>
</evidence>
<dbReference type="PANTHER" id="PTHR48111:SF21">
    <property type="entry name" value="DNA-BINDING DUAL MASTER TRANSCRIPTIONAL REGULATOR RPAA"/>
    <property type="match status" value="1"/>
</dbReference>
<keyword evidence="5 9" id="KW-0238">DNA-binding</keyword>
<feature type="domain" description="Response regulatory" evidence="10">
    <location>
        <begin position="6"/>
        <end position="119"/>
    </location>
</feature>
<dbReference type="GO" id="GO:0000976">
    <property type="term" value="F:transcription cis-regulatory region binding"/>
    <property type="evidence" value="ECO:0007669"/>
    <property type="project" value="TreeGrafter"/>
</dbReference>
<organism evidence="12">
    <name type="scientific">uncultured Eubacteriales bacterium</name>
    <dbReference type="NCBI Taxonomy" id="172733"/>
    <lineage>
        <taxon>Bacteria</taxon>
        <taxon>Bacillati</taxon>
        <taxon>Bacillota</taxon>
        <taxon>Clostridia</taxon>
        <taxon>Eubacteriales</taxon>
        <taxon>environmental samples</taxon>
    </lineage>
</organism>
<feature type="DNA-binding region" description="OmpR/PhoB-type" evidence="9">
    <location>
        <begin position="135"/>
        <end position="231"/>
    </location>
</feature>
<dbReference type="GO" id="GO:0006355">
    <property type="term" value="P:regulation of DNA-templated transcription"/>
    <property type="evidence" value="ECO:0007669"/>
    <property type="project" value="InterPro"/>
</dbReference>
<sequence length="237" mass="26745">MEPKKRIYIADDEQNIREAIKTFLESDGYDVTAFENGDLLLEVFRKSPCDLVILDVMMPGSSGFVVCTEIRKLSTVPIIMLTARDSDLDYATGLSLGSDDYFTKPFSAMSLVMRVKSIFRRIEFEKQNAGHTEDSRQLSFGDITIDTKGKTVTAGGQEVALTPNEYDLLKYLIEKNDQAVSRDELLESIWGYNTEIETRATDDTVRRLRKKLEQSSVVIEAVWGFGFRLKVRDGNGA</sequence>
<gene>
    <name evidence="12" type="primary">cseB</name>
    <name evidence="12" type="ORF">KL86CLO1_11469</name>
</gene>
<dbReference type="PANTHER" id="PTHR48111">
    <property type="entry name" value="REGULATOR OF RPOS"/>
    <property type="match status" value="1"/>
</dbReference>
<dbReference type="PROSITE" id="PS51755">
    <property type="entry name" value="OMPR_PHOB"/>
    <property type="match status" value="1"/>
</dbReference>
<dbReference type="SMART" id="SM00862">
    <property type="entry name" value="Trans_reg_C"/>
    <property type="match status" value="1"/>
</dbReference>
<dbReference type="CDD" id="cd00383">
    <property type="entry name" value="trans_reg_C"/>
    <property type="match status" value="1"/>
</dbReference>
<dbReference type="AlphaFoldDB" id="A0A212JPL3"/>
<dbReference type="InterPro" id="IPR039420">
    <property type="entry name" value="WalR-like"/>
</dbReference>
<dbReference type="InterPro" id="IPR011006">
    <property type="entry name" value="CheY-like_superfamily"/>
</dbReference>
<dbReference type="Pfam" id="PF00072">
    <property type="entry name" value="Response_reg"/>
    <property type="match status" value="1"/>
</dbReference>
<dbReference type="SUPFAM" id="SSF46894">
    <property type="entry name" value="C-terminal effector domain of the bipartite response regulators"/>
    <property type="match status" value="1"/>
</dbReference>
<keyword evidence="6" id="KW-0804">Transcription</keyword>